<dbReference type="Proteomes" id="UP000078540">
    <property type="component" value="Unassembled WGS sequence"/>
</dbReference>
<evidence type="ECO:0000313" key="1">
    <source>
        <dbReference type="EMBL" id="KYM79643.1"/>
    </source>
</evidence>
<reference evidence="1 2" key="1">
    <citation type="submission" date="2015-09" db="EMBL/GenBank/DDBJ databases">
        <title>Atta colombica WGS genome.</title>
        <authorList>
            <person name="Nygaard S."/>
            <person name="Hu H."/>
            <person name="Boomsma J."/>
            <person name="Zhang G."/>
        </authorList>
    </citation>
    <scope>NUCLEOTIDE SEQUENCE [LARGE SCALE GENOMIC DNA]</scope>
    <source>
        <strain evidence="1">Treedump-2</strain>
        <tissue evidence="1">Whole body</tissue>
    </source>
</reference>
<name>A0A195B563_9HYME</name>
<dbReference type="EMBL" id="KQ976595">
    <property type="protein sequence ID" value="KYM79643.1"/>
    <property type="molecule type" value="Genomic_DNA"/>
</dbReference>
<organism evidence="1 2">
    <name type="scientific">Atta colombica</name>
    <dbReference type="NCBI Taxonomy" id="520822"/>
    <lineage>
        <taxon>Eukaryota</taxon>
        <taxon>Metazoa</taxon>
        <taxon>Ecdysozoa</taxon>
        <taxon>Arthropoda</taxon>
        <taxon>Hexapoda</taxon>
        <taxon>Insecta</taxon>
        <taxon>Pterygota</taxon>
        <taxon>Neoptera</taxon>
        <taxon>Endopterygota</taxon>
        <taxon>Hymenoptera</taxon>
        <taxon>Apocrita</taxon>
        <taxon>Aculeata</taxon>
        <taxon>Formicoidea</taxon>
        <taxon>Formicidae</taxon>
        <taxon>Myrmicinae</taxon>
        <taxon>Atta</taxon>
    </lineage>
</organism>
<dbReference type="AlphaFoldDB" id="A0A195B563"/>
<protein>
    <submittedName>
        <fullName evidence="1">Uncharacterized protein</fullName>
    </submittedName>
</protein>
<evidence type="ECO:0000313" key="2">
    <source>
        <dbReference type="Proteomes" id="UP000078540"/>
    </source>
</evidence>
<proteinExistence type="predicted"/>
<keyword evidence="2" id="KW-1185">Reference proteome</keyword>
<gene>
    <name evidence="1" type="ORF">ALC53_09951</name>
</gene>
<sequence>MDIDEHQKASLAGNFEGKFLNLNGANISHQEVCFFLTYSAADSDKSKNSGQINQNPGDKIPFRNRTRDIGSFVIYVYPNNRNSTIHPMLIIAKAGIPDILEIKKIGREKILVIKTASSSKFRPLGLNRLVENTIFPKHNLPAFIPAFKILRYYTERYTSHSKLT</sequence>
<accession>A0A195B563</accession>